<gene>
    <name evidence="1" type="ORF">A2867_04195</name>
</gene>
<organism evidence="1 2">
    <name type="scientific">Candidatus Daviesbacteria bacterium RIFCSPHIGHO2_01_FULL_40_11</name>
    <dbReference type="NCBI Taxonomy" id="1797762"/>
    <lineage>
        <taxon>Bacteria</taxon>
        <taxon>Candidatus Daviesiibacteriota</taxon>
    </lineage>
</organism>
<dbReference type="Proteomes" id="UP000177555">
    <property type="component" value="Unassembled WGS sequence"/>
</dbReference>
<comment type="caution">
    <text evidence="1">The sequence shown here is derived from an EMBL/GenBank/DDBJ whole genome shotgun (WGS) entry which is preliminary data.</text>
</comment>
<dbReference type="EMBL" id="MFCP01000015">
    <property type="protein sequence ID" value="OGE28796.1"/>
    <property type="molecule type" value="Genomic_DNA"/>
</dbReference>
<sequence length="236" mass="27275">MTPAVIRRILSEEDLKALDKAYIHALSISTPDIADFNLKLEEQDRKRNLMHQDLVAFAAEFMGKNDLQVIFDVLAEEGPEKGHLSLKGDNLYYIAGVTSIMMGPRMVEFMVGWPNAEAYYAKQIKEAYEYLRKIRSGNFNYGYLRYESSLGNKRQEAEDIAFFQTLLEQYATYLQWEDGLIGYYHGDYTFSKRIRIDLKKIKEEHTDPGGFTEGIIDKIRILVGPKRGFFSNLQDI</sequence>
<evidence type="ECO:0000313" key="1">
    <source>
        <dbReference type="EMBL" id="OGE28796.1"/>
    </source>
</evidence>
<protein>
    <submittedName>
        <fullName evidence="1">Uncharacterized protein</fullName>
    </submittedName>
</protein>
<name>A0A1F5JJL4_9BACT</name>
<dbReference type="AlphaFoldDB" id="A0A1F5JJL4"/>
<proteinExistence type="predicted"/>
<reference evidence="1 2" key="1">
    <citation type="journal article" date="2016" name="Nat. Commun.">
        <title>Thousands of microbial genomes shed light on interconnected biogeochemical processes in an aquifer system.</title>
        <authorList>
            <person name="Anantharaman K."/>
            <person name="Brown C.T."/>
            <person name="Hug L.A."/>
            <person name="Sharon I."/>
            <person name="Castelle C.J."/>
            <person name="Probst A.J."/>
            <person name="Thomas B.C."/>
            <person name="Singh A."/>
            <person name="Wilkins M.J."/>
            <person name="Karaoz U."/>
            <person name="Brodie E.L."/>
            <person name="Williams K.H."/>
            <person name="Hubbard S.S."/>
            <person name="Banfield J.F."/>
        </authorList>
    </citation>
    <scope>NUCLEOTIDE SEQUENCE [LARGE SCALE GENOMIC DNA]</scope>
</reference>
<accession>A0A1F5JJL4</accession>
<evidence type="ECO:0000313" key="2">
    <source>
        <dbReference type="Proteomes" id="UP000177555"/>
    </source>
</evidence>